<dbReference type="Proteomes" id="UP001189915">
    <property type="component" value="Unassembled WGS sequence"/>
</dbReference>
<proteinExistence type="predicted"/>
<sequence length="94" mass="10315">MDVSPLGHRLRFRKDSFLLVLHSARGYYWGNNALSLPDEAGSAIVGEVPPHEVNIGMLTMCLRVDSYHRNIAMAAAPMIAVAVQPRTIMGRLAV</sequence>
<evidence type="ECO:0000313" key="1">
    <source>
        <dbReference type="EMBL" id="CAJ0705016.1"/>
    </source>
</evidence>
<protein>
    <submittedName>
        <fullName evidence="1">Uncharacterized protein</fullName>
    </submittedName>
</protein>
<evidence type="ECO:0000313" key="2">
    <source>
        <dbReference type="Proteomes" id="UP001189915"/>
    </source>
</evidence>
<keyword evidence="2" id="KW-1185">Reference proteome</keyword>
<dbReference type="EMBL" id="CATWAF010000007">
    <property type="protein sequence ID" value="CAJ0705016.1"/>
    <property type="molecule type" value="Genomic_DNA"/>
</dbReference>
<organism evidence="1 2">
    <name type="scientific">Ralstonia wenshanensis</name>
    <dbReference type="NCBI Taxonomy" id="2842456"/>
    <lineage>
        <taxon>Bacteria</taxon>
        <taxon>Pseudomonadati</taxon>
        <taxon>Pseudomonadota</taxon>
        <taxon>Betaproteobacteria</taxon>
        <taxon>Burkholderiales</taxon>
        <taxon>Burkholderiaceae</taxon>
        <taxon>Ralstonia</taxon>
    </lineage>
</organism>
<reference evidence="1 2" key="1">
    <citation type="submission" date="2023-07" db="EMBL/GenBank/DDBJ databases">
        <authorList>
            <person name="Peeters C."/>
        </authorList>
    </citation>
    <scope>NUCLEOTIDE SEQUENCE [LARGE SCALE GENOMIC DNA]</scope>
    <source>
        <strain evidence="1 2">LMG 18091</strain>
    </source>
</reference>
<dbReference type="AlphaFoldDB" id="A0AAD2B977"/>
<gene>
    <name evidence="1" type="ORF">LMG18091_04327</name>
</gene>
<comment type="caution">
    <text evidence="1">The sequence shown here is derived from an EMBL/GenBank/DDBJ whole genome shotgun (WGS) entry which is preliminary data.</text>
</comment>
<accession>A0AAD2B977</accession>
<name>A0AAD2B977_9RALS</name>